<dbReference type="CDD" id="cd12820">
    <property type="entry name" value="LbR_YadA-like"/>
    <property type="match status" value="2"/>
</dbReference>
<dbReference type="Pfam" id="PF13018">
    <property type="entry name" value="ESPR"/>
    <property type="match status" value="1"/>
</dbReference>
<proteinExistence type="predicted"/>
<feature type="domain" description="Trimeric autotransporter adhesin YadA-like head" evidence="2">
    <location>
        <begin position="489"/>
        <end position="510"/>
    </location>
</feature>
<feature type="domain" description="Trimeric autotransporter adhesin YadA-like head" evidence="2">
    <location>
        <begin position="99"/>
        <end position="125"/>
    </location>
</feature>
<protein>
    <recommendedName>
        <fullName evidence="6">Hep/Hag repeat protein</fullName>
    </recommendedName>
</protein>
<feature type="domain" description="Trimeric autotransporter adhesin YadA-like head" evidence="2">
    <location>
        <begin position="601"/>
        <end position="624"/>
    </location>
</feature>
<dbReference type="SUPFAM" id="SSF101967">
    <property type="entry name" value="Adhesin YadA, collagen-binding domain"/>
    <property type="match status" value="3"/>
</dbReference>
<dbReference type="InterPro" id="IPR008640">
    <property type="entry name" value="Adhesin_Head_dom"/>
</dbReference>
<dbReference type="Pfam" id="PF05658">
    <property type="entry name" value="YadA_head"/>
    <property type="match status" value="4"/>
</dbReference>
<evidence type="ECO:0000259" key="3">
    <source>
        <dbReference type="Pfam" id="PF13018"/>
    </source>
</evidence>
<dbReference type="InterPro" id="IPR011049">
    <property type="entry name" value="Serralysin-like_metalloprot_C"/>
</dbReference>
<evidence type="ECO:0000259" key="2">
    <source>
        <dbReference type="Pfam" id="PF05658"/>
    </source>
</evidence>
<gene>
    <name evidence="4" type="ORF">H6A01_02790</name>
</gene>
<dbReference type="EMBL" id="JACJLA010000003">
    <property type="protein sequence ID" value="MBM6912258.1"/>
    <property type="molecule type" value="Genomic_DNA"/>
</dbReference>
<organism evidence="4 5">
    <name type="scientific">Veillonella magna</name>
    <dbReference type="NCBI Taxonomy" id="464322"/>
    <lineage>
        <taxon>Bacteria</taxon>
        <taxon>Bacillati</taxon>
        <taxon>Bacillota</taxon>
        <taxon>Negativicutes</taxon>
        <taxon>Veillonellales</taxon>
        <taxon>Veillonellaceae</taxon>
        <taxon>Veillonella</taxon>
    </lineage>
</organism>
<comment type="caution">
    <text evidence="4">The sequence shown here is derived from an EMBL/GenBank/DDBJ whole genome shotgun (WGS) entry which is preliminary data.</text>
</comment>
<evidence type="ECO:0000313" key="5">
    <source>
        <dbReference type="Proteomes" id="UP000707138"/>
    </source>
</evidence>
<evidence type="ECO:0008006" key="6">
    <source>
        <dbReference type="Google" id="ProtNLM"/>
    </source>
</evidence>
<dbReference type="Proteomes" id="UP000707138">
    <property type="component" value="Unassembled WGS sequence"/>
</dbReference>
<dbReference type="Gene3D" id="2.150.10.10">
    <property type="entry name" value="Serralysin-like metalloprotease, C-terminal"/>
    <property type="match status" value="4"/>
</dbReference>
<evidence type="ECO:0000313" key="4">
    <source>
        <dbReference type="EMBL" id="MBM6912258.1"/>
    </source>
</evidence>
<keyword evidence="5" id="KW-1185">Reference proteome</keyword>
<feature type="domain" description="ESPR" evidence="3">
    <location>
        <begin position="1"/>
        <end position="49"/>
    </location>
</feature>
<evidence type="ECO:0000256" key="1">
    <source>
        <dbReference type="SAM" id="MobiDB-lite"/>
    </source>
</evidence>
<feature type="domain" description="Trimeric autotransporter adhesin YadA-like head" evidence="2">
    <location>
        <begin position="520"/>
        <end position="541"/>
    </location>
</feature>
<reference evidence="4 5" key="1">
    <citation type="journal article" date="2021" name="Sci. Rep.">
        <title>The distribution of antibiotic resistance genes in chicken gut microbiota commensals.</title>
        <authorList>
            <person name="Juricova H."/>
            <person name="Matiasovicova J."/>
            <person name="Kubasova T."/>
            <person name="Cejkova D."/>
            <person name="Rychlik I."/>
        </authorList>
    </citation>
    <scope>NUCLEOTIDE SEQUENCE [LARGE SCALE GENOMIC DNA]</scope>
    <source>
        <strain evidence="4 5">An537</strain>
    </source>
</reference>
<sequence length="870" mass="91101">MNRVFKVVWSKTKGMFIVVSEIAGTWQKQTSKAVVSKKCLASLLCVVLAAGGVATSVAASDVATADHATTADTATKAEKMDYVNVKGTSSGNTAEDPGAKGSNSMAIGQDARADGPNGIAIGNGAVTASRGSDKSNNGTNSITIGTAKTTGSEVLTLGTIKYVNSLYGRVNADGTIDTTKDIATIGDPVPFQDKVILMGYDTTFDANNKDILKKDTDTFLRTSAIIGHENTIKTNSVAGFGWSYGESDMYIFGGRNTIDGEDSLILGRENDVKRTRNAGSGYVNITGDRNIIRNEGNGINISGSKNRINYYKEAVWYGGDAPNNNSAEKDFGNVSDPSLHIYGSRNTLGLDLDGRKVTSGFVVGENNRLYSYNGYVFGTYNNVYASGATVFGRGNLVGIDGNTPAKGTDFLALGLGNTIKSSYGMGVGASNTIESEYGMAFGRYNKVGSEASYSTVAGYQNYASKGNNVVFGLMNNNDKSSGFSKEDPSGVNSTAIGIMNKSKGERSTTLGINNTVKEDGKNASAFGSVNTASGEEALAVGRTNYATNKMAVAVGNWNNYTNISGEWKVYDSGKSSVALGVKNATPGDSANAIGGMNLAMGTSSTAVGYRNKANGQADVALGYGNIAGGDNVPSETYITAVGVNNQAFGKQNSVFGAYNQANVIRGVVAGFQNFGMGYGSIIVGNQNNYLFSDPFTISGITMTGNQQPASTGILSTTMGVANLMLADNGGTYGYGNQVTGSRSYAFGATNINTGIDSFIMGHDSTIAEAQLSHYQPNNPQNIRNAMVVGNHSLADLSDSVALGSWAITSRDSGMRGYDPTTGVAMTDETLFTGTMTKEAYNQAKTDLASLRTTWEGEVDKLHAIRLAIQS</sequence>
<feature type="region of interest" description="Disordered" evidence="1">
    <location>
        <begin position="86"/>
        <end position="141"/>
    </location>
</feature>
<accession>A0ABS2GFS2</accession>
<dbReference type="RefSeq" id="WP_205087470.1">
    <property type="nucleotide sequence ID" value="NZ_JACJLA010000003.1"/>
</dbReference>
<name>A0ABS2GFS2_9FIRM</name>
<dbReference type="InterPro" id="IPR024973">
    <property type="entry name" value="ESPR"/>
</dbReference>